<evidence type="ECO:0000256" key="1">
    <source>
        <dbReference type="ARBA" id="ARBA00004123"/>
    </source>
</evidence>
<proteinExistence type="predicted"/>
<comment type="subcellular location">
    <subcellularLocation>
        <location evidence="1">Nucleus</location>
    </subcellularLocation>
</comment>
<feature type="compositionally biased region" description="Basic and acidic residues" evidence="5">
    <location>
        <begin position="130"/>
        <end position="141"/>
    </location>
</feature>
<dbReference type="Gene3D" id="3.30.70.330">
    <property type="match status" value="1"/>
</dbReference>
<dbReference type="InterPro" id="IPR051945">
    <property type="entry name" value="RRM_MRD1_RNA_proc_ribogen"/>
</dbReference>
<dbReference type="GO" id="GO:0003729">
    <property type="term" value="F:mRNA binding"/>
    <property type="evidence" value="ECO:0007669"/>
    <property type="project" value="TreeGrafter"/>
</dbReference>
<organism evidence="6 7">
    <name type="scientific">Oedothorax gibbosus</name>
    <dbReference type="NCBI Taxonomy" id="931172"/>
    <lineage>
        <taxon>Eukaryota</taxon>
        <taxon>Metazoa</taxon>
        <taxon>Ecdysozoa</taxon>
        <taxon>Arthropoda</taxon>
        <taxon>Chelicerata</taxon>
        <taxon>Arachnida</taxon>
        <taxon>Araneae</taxon>
        <taxon>Araneomorphae</taxon>
        <taxon>Entelegynae</taxon>
        <taxon>Araneoidea</taxon>
        <taxon>Linyphiidae</taxon>
        <taxon>Erigoninae</taxon>
        <taxon>Oedothorax</taxon>
    </lineage>
</organism>
<gene>
    <name evidence="6" type="ORF">JTE90_005239</name>
</gene>
<dbReference type="EMBL" id="JAFNEN010005578">
    <property type="protein sequence ID" value="KAG8170381.1"/>
    <property type="molecule type" value="Genomic_DNA"/>
</dbReference>
<keyword evidence="3" id="KW-0694">RNA-binding</keyword>
<evidence type="ECO:0000256" key="5">
    <source>
        <dbReference type="SAM" id="MobiDB-lite"/>
    </source>
</evidence>
<protein>
    <recommendedName>
        <fullName evidence="8">RRM domain-containing protein</fullName>
    </recommendedName>
</protein>
<dbReference type="Proteomes" id="UP000827092">
    <property type="component" value="Unassembled WGS sequence"/>
</dbReference>
<feature type="compositionally biased region" description="Basic residues" evidence="5">
    <location>
        <begin position="149"/>
        <end position="158"/>
    </location>
</feature>
<feature type="compositionally biased region" description="Basic residues" evidence="5">
    <location>
        <begin position="113"/>
        <end position="124"/>
    </location>
</feature>
<reference evidence="6 7" key="1">
    <citation type="journal article" date="2022" name="Nat. Ecol. Evol.">
        <title>A masculinizing supergene underlies an exaggerated male reproductive morph in a spider.</title>
        <authorList>
            <person name="Hendrickx F."/>
            <person name="De Corte Z."/>
            <person name="Sonet G."/>
            <person name="Van Belleghem S.M."/>
            <person name="Kostlbacher S."/>
            <person name="Vangestel C."/>
        </authorList>
    </citation>
    <scope>NUCLEOTIDE SEQUENCE [LARGE SCALE GENOMIC DNA]</scope>
    <source>
        <strain evidence="6">W744_W776</strain>
    </source>
</reference>
<accession>A0AAV6TF50</accession>
<name>A0AAV6TF50_9ARAC</name>
<keyword evidence="4" id="KW-0539">Nucleus</keyword>
<keyword evidence="7" id="KW-1185">Reference proteome</keyword>
<dbReference type="PANTHER" id="PTHR48039:SF5">
    <property type="entry name" value="RNA-BINDING PROTEIN 28"/>
    <property type="match status" value="1"/>
</dbReference>
<feature type="compositionally biased region" description="Basic and acidic residues" evidence="5">
    <location>
        <begin position="182"/>
        <end position="192"/>
    </location>
</feature>
<dbReference type="InterPro" id="IPR035979">
    <property type="entry name" value="RBD_domain_sf"/>
</dbReference>
<comment type="caution">
    <text evidence="6">The sequence shown here is derived from an EMBL/GenBank/DDBJ whole genome shotgun (WGS) entry which is preliminary data.</text>
</comment>
<evidence type="ECO:0000256" key="4">
    <source>
        <dbReference type="ARBA" id="ARBA00023242"/>
    </source>
</evidence>
<feature type="compositionally biased region" description="Polar residues" evidence="5">
    <location>
        <begin position="169"/>
        <end position="180"/>
    </location>
</feature>
<keyword evidence="2" id="KW-0677">Repeat</keyword>
<dbReference type="PANTHER" id="PTHR48039">
    <property type="entry name" value="RNA-BINDING MOTIF PROTEIN 14B"/>
    <property type="match status" value="1"/>
</dbReference>
<dbReference type="GO" id="GO:0005730">
    <property type="term" value="C:nucleolus"/>
    <property type="evidence" value="ECO:0007669"/>
    <property type="project" value="TreeGrafter"/>
</dbReference>
<feature type="region of interest" description="Disordered" evidence="5">
    <location>
        <begin position="64"/>
        <end position="192"/>
    </location>
</feature>
<evidence type="ECO:0008006" key="8">
    <source>
        <dbReference type="Google" id="ProtNLM"/>
    </source>
</evidence>
<evidence type="ECO:0000313" key="7">
    <source>
        <dbReference type="Proteomes" id="UP000827092"/>
    </source>
</evidence>
<evidence type="ECO:0000256" key="3">
    <source>
        <dbReference type="ARBA" id="ARBA00022884"/>
    </source>
</evidence>
<sequence length="192" mass="22348">MKEFKKIDDSGAPLSKGYGFASFSKHEDALKVLNELNNNPSVFTALKRPIVEFSVENKVALLSQERRKEKMKTRNKKRTEEKKERQLAQSTLEEPLMFRRRFISEEASSESPKKKKNRRKKKNIPVKNETNAHKEDKRLISEEASPNKSPKKKNKKSRPSTMEEKKLSNGKSQQNMTNLVNKFKDKLKNKIT</sequence>
<dbReference type="InterPro" id="IPR012677">
    <property type="entry name" value="Nucleotide-bd_a/b_plait_sf"/>
</dbReference>
<evidence type="ECO:0000313" key="6">
    <source>
        <dbReference type="EMBL" id="KAG8170381.1"/>
    </source>
</evidence>
<dbReference type="AlphaFoldDB" id="A0AAV6TF50"/>
<dbReference type="SUPFAM" id="SSF54928">
    <property type="entry name" value="RNA-binding domain, RBD"/>
    <property type="match status" value="1"/>
</dbReference>
<evidence type="ECO:0000256" key="2">
    <source>
        <dbReference type="ARBA" id="ARBA00022737"/>
    </source>
</evidence>